<evidence type="ECO:0000259" key="1">
    <source>
        <dbReference type="Pfam" id="PF13577"/>
    </source>
</evidence>
<dbReference type="Gene3D" id="3.10.450.50">
    <property type="match status" value="1"/>
</dbReference>
<protein>
    <submittedName>
        <fullName evidence="2">Nuclear transport factor 2 family protein</fullName>
    </submittedName>
</protein>
<dbReference type="RefSeq" id="WP_253874410.1">
    <property type="nucleotide sequence ID" value="NZ_BAABHM010000009.1"/>
</dbReference>
<organism evidence="2 3">
    <name type="scientific">Promicromonospora umidemergens</name>
    <dbReference type="NCBI Taxonomy" id="629679"/>
    <lineage>
        <taxon>Bacteria</taxon>
        <taxon>Bacillati</taxon>
        <taxon>Actinomycetota</taxon>
        <taxon>Actinomycetes</taxon>
        <taxon>Micrococcales</taxon>
        <taxon>Promicromonosporaceae</taxon>
        <taxon>Promicromonospora</taxon>
    </lineage>
</organism>
<feature type="domain" description="SnoaL-like" evidence="1">
    <location>
        <begin position="5"/>
        <end position="134"/>
    </location>
</feature>
<name>A0ABP8WXV8_9MICO</name>
<evidence type="ECO:0000313" key="3">
    <source>
        <dbReference type="Proteomes" id="UP001500843"/>
    </source>
</evidence>
<keyword evidence="3" id="KW-1185">Reference proteome</keyword>
<dbReference type="Pfam" id="PF13577">
    <property type="entry name" value="SnoaL_4"/>
    <property type="match status" value="1"/>
</dbReference>
<evidence type="ECO:0000313" key="2">
    <source>
        <dbReference type="EMBL" id="GAA4697330.1"/>
    </source>
</evidence>
<dbReference type="Proteomes" id="UP001500843">
    <property type="component" value="Unassembled WGS sequence"/>
</dbReference>
<sequence length="159" mass="17449">MTLDTDRADIIELFGRYADIADTKNFDDLPPLVHADPFTMDFESVTGMAPLQTSLDEYVAALSGAFTPFVATHHSISGHVVTVDGDRATAHAHVRAEHWVPDDVAAGGPNRWLVVGFYDNEAVRTEHGWRFSKVKLTAAYQENTHLLAGAASDELAEQR</sequence>
<proteinExistence type="predicted"/>
<dbReference type="InterPro" id="IPR037401">
    <property type="entry name" value="SnoaL-like"/>
</dbReference>
<comment type="caution">
    <text evidence="2">The sequence shown here is derived from an EMBL/GenBank/DDBJ whole genome shotgun (WGS) entry which is preliminary data.</text>
</comment>
<dbReference type="EMBL" id="BAABHM010000009">
    <property type="protein sequence ID" value="GAA4697330.1"/>
    <property type="molecule type" value="Genomic_DNA"/>
</dbReference>
<gene>
    <name evidence="2" type="ORF">GCM10023198_16910</name>
</gene>
<dbReference type="SUPFAM" id="SSF54427">
    <property type="entry name" value="NTF2-like"/>
    <property type="match status" value="1"/>
</dbReference>
<accession>A0ABP8WXV8</accession>
<dbReference type="InterPro" id="IPR032710">
    <property type="entry name" value="NTF2-like_dom_sf"/>
</dbReference>
<reference evidence="3" key="1">
    <citation type="journal article" date="2019" name="Int. J. Syst. Evol. Microbiol.">
        <title>The Global Catalogue of Microorganisms (GCM) 10K type strain sequencing project: providing services to taxonomists for standard genome sequencing and annotation.</title>
        <authorList>
            <consortium name="The Broad Institute Genomics Platform"/>
            <consortium name="The Broad Institute Genome Sequencing Center for Infectious Disease"/>
            <person name="Wu L."/>
            <person name="Ma J."/>
        </authorList>
    </citation>
    <scope>NUCLEOTIDE SEQUENCE [LARGE SCALE GENOMIC DNA]</scope>
    <source>
        <strain evidence="3">JCM 17975</strain>
    </source>
</reference>